<reference evidence="3 4" key="1">
    <citation type="submission" date="2017-07" db="EMBL/GenBank/DDBJ databases">
        <authorList>
            <person name="Talla V."/>
            <person name="Backstrom N."/>
        </authorList>
    </citation>
    <scope>NUCLEOTIDE SEQUENCE [LARGE SCALE GENOMIC DNA]</scope>
</reference>
<dbReference type="EMBL" id="FZQP02000571">
    <property type="protein sequence ID" value="VVC89576.1"/>
    <property type="molecule type" value="Genomic_DNA"/>
</dbReference>
<evidence type="ECO:0008006" key="5">
    <source>
        <dbReference type="Google" id="ProtNLM"/>
    </source>
</evidence>
<evidence type="ECO:0000256" key="1">
    <source>
        <dbReference type="SAM" id="MobiDB-lite"/>
    </source>
</evidence>
<feature type="region of interest" description="Disordered" evidence="1">
    <location>
        <begin position="256"/>
        <end position="288"/>
    </location>
</feature>
<gene>
    <name evidence="3" type="ORF">LSINAPIS_LOCUS2659</name>
</gene>
<feature type="chain" id="PRO_5022817014" description="TGF-beta propeptide domain-containing protein" evidence="2">
    <location>
        <begin position="16"/>
        <end position="288"/>
    </location>
</feature>
<dbReference type="Proteomes" id="UP000324832">
    <property type="component" value="Unassembled WGS sequence"/>
</dbReference>
<keyword evidence="4" id="KW-1185">Reference proteome</keyword>
<proteinExistence type="predicted"/>
<organism evidence="3 4">
    <name type="scientific">Leptidea sinapis</name>
    <dbReference type="NCBI Taxonomy" id="189913"/>
    <lineage>
        <taxon>Eukaryota</taxon>
        <taxon>Metazoa</taxon>
        <taxon>Ecdysozoa</taxon>
        <taxon>Arthropoda</taxon>
        <taxon>Hexapoda</taxon>
        <taxon>Insecta</taxon>
        <taxon>Pterygota</taxon>
        <taxon>Neoptera</taxon>
        <taxon>Endopterygota</taxon>
        <taxon>Lepidoptera</taxon>
        <taxon>Glossata</taxon>
        <taxon>Ditrysia</taxon>
        <taxon>Papilionoidea</taxon>
        <taxon>Pieridae</taxon>
        <taxon>Dismorphiinae</taxon>
        <taxon>Leptidea</taxon>
    </lineage>
</organism>
<name>A0A5E4PTZ6_9NEOP</name>
<evidence type="ECO:0000256" key="2">
    <source>
        <dbReference type="SAM" id="SignalP"/>
    </source>
</evidence>
<evidence type="ECO:0000313" key="3">
    <source>
        <dbReference type="EMBL" id="VVC89576.1"/>
    </source>
</evidence>
<sequence>MLPLLLLTIAALSSTNELPLIEDQDLDDLISDQIKNTLNNRLPDKNKQRDILLSKIYRKLNLKPILSNGYGVHSSGDDIFNEQLSKEYIADDDGIKNDQGREYPTLLDGFGVGLETNPTSITKLIHIPQKDDINDEDKLIELLLNSNDEIVTISPLLILKIRLSYLNNGLRMPGQGNNGQTNEISTDSESGRLYNKILESGNNVVDGDNQSLDLPTETSKKLVKKRIFSLWSRIQGLHRGHELHHRRHLHAFYGIPDDGGGGSSKSGTLTAETRATFIRPPGSPLRWG</sequence>
<accession>A0A5E4PTZ6</accession>
<evidence type="ECO:0000313" key="4">
    <source>
        <dbReference type="Proteomes" id="UP000324832"/>
    </source>
</evidence>
<dbReference type="AlphaFoldDB" id="A0A5E4PTZ6"/>
<protein>
    <recommendedName>
        <fullName evidence="5">TGF-beta propeptide domain-containing protein</fullName>
    </recommendedName>
</protein>
<keyword evidence="2" id="KW-0732">Signal</keyword>
<feature type="signal peptide" evidence="2">
    <location>
        <begin position="1"/>
        <end position="15"/>
    </location>
</feature>